<dbReference type="InterPro" id="IPR019734">
    <property type="entry name" value="TPR_rpt"/>
</dbReference>
<dbReference type="GO" id="GO:0006355">
    <property type="term" value="P:regulation of DNA-templated transcription"/>
    <property type="evidence" value="ECO:0007669"/>
    <property type="project" value="InterPro"/>
</dbReference>
<dbReference type="PROSITE" id="PS50005">
    <property type="entry name" value="TPR"/>
    <property type="match status" value="1"/>
</dbReference>
<dbReference type="Pfam" id="PF13424">
    <property type="entry name" value="TPR_12"/>
    <property type="match status" value="1"/>
</dbReference>
<dbReference type="InterPro" id="IPR051677">
    <property type="entry name" value="AfsR-DnrI-RedD_regulator"/>
</dbReference>
<evidence type="ECO:0000256" key="1">
    <source>
        <dbReference type="ARBA" id="ARBA00005820"/>
    </source>
</evidence>
<dbReference type="GO" id="GO:0003677">
    <property type="term" value="F:DNA binding"/>
    <property type="evidence" value="ECO:0007669"/>
    <property type="project" value="UniProtKB-UniRule"/>
</dbReference>
<keyword evidence="9" id="KW-1185">Reference proteome</keyword>
<reference evidence="9" key="1">
    <citation type="submission" date="2016-10" db="EMBL/GenBank/DDBJ databases">
        <authorList>
            <person name="Varghese N."/>
            <person name="Submissions S."/>
        </authorList>
    </citation>
    <scope>NUCLEOTIDE SEQUENCE [LARGE SCALE GENOMIC DNA]</scope>
    <source>
        <strain evidence="9">DSM 44654</strain>
    </source>
</reference>
<evidence type="ECO:0000256" key="4">
    <source>
        <dbReference type="ARBA" id="ARBA00023163"/>
    </source>
</evidence>
<dbReference type="InterPro" id="IPR016032">
    <property type="entry name" value="Sig_transdc_resp-reg_C-effctor"/>
</dbReference>
<dbReference type="SUPFAM" id="SSF46894">
    <property type="entry name" value="C-terminal effector domain of the bipartite response regulators"/>
    <property type="match status" value="1"/>
</dbReference>
<dbReference type="SUPFAM" id="SSF48452">
    <property type="entry name" value="TPR-like"/>
    <property type="match status" value="3"/>
</dbReference>
<feature type="DNA-binding region" description="OmpR/PhoB-type" evidence="6">
    <location>
        <begin position="19"/>
        <end position="120"/>
    </location>
</feature>
<dbReference type="Pfam" id="PF13374">
    <property type="entry name" value="TPR_10"/>
    <property type="match status" value="1"/>
</dbReference>
<organism evidence="8 9">
    <name type="scientific">Amycolatopsis pretoriensis</name>
    <dbReference type="NCBI Taxonomy" id="218821"/>
    <lineage>
        <taxon>Bacteria</taxon>
        <taxon>Bacillati</taxon>
        <taxon>Actinomycetota</taxon>
        <taxon>Actinomycetes</taxon>
        <taxon>Pseudonocardiales</taxon>
        <taxon>Pseudonocardiaceae</taxon>
        <taxon>Amycolatopsis</taxon>
    </lineage>
</organism>
<dbReference type="GO" id="GO:0000160">
    <property type="term" value="P:phosphorelay signal transduction system"/>
    <property type="evidence" value="ECO:0007669"/>
    <property type="project" value="InterPro"/>
</dbReference>
<dbReference type="Pfam" id="PF00486">
    <property type="entry name" value="Trans_reg_C"/>
    <property type="match status" value="1"/>
</dbReference>
<feature type="repeat" description="TPR" evidence="5">
    <location>
        <begin position="719"/>
        <end position="752"/>
    </location>
</feature>
<dbReference type="InterPro" id="IPR027417">
    <property type="entry name" value="P-loop_NTPase"/>
</dbReference>
<dbReference type="CDD" id="cd15831">
    <property type="entry name" value="BTAD"/>
    <property type="match status" value="1"/>
</dbReference>
<evidence type="ECO:0000256" key="6">
    <source>
        <dbReference type="PROSITE-ProRule" id="PRU01091"/>
    </source>
</evidence>
<dbReference type="Gene3D" id="1.10.10.10">
    <property type="entry name" value="Winged helix-like DNA-binding domain superfamily/Winged helix DNA-binding domain"/>
    <property type="match status" value="1"/>
</dbReference>
<dbReference type="Gene3D" id="1.25.40.10">
    <property type="entry name" value="Tetratricopeptide repeat domain"/>
    <property type="match status" value="2"/>
</dbReference>
<evidence type="ECO:0000256" key="3">
    <source>
        <dbReference type="ARBA" id="ARBA00023125"/>
    </source>
</evidence>
<evidence type="ECO:0000259" key="7">
    <source>
        <dbReference type="PROSITE" id="PS51755"/>
    </source>
</evidence>
<dbReference type="RefSeq" id="WP_244180932.1">
    <property type="nucleotide sequence ID" value="NZ_FNUJ01000014.1"/>
</dbReference>
<dbReference type="Proteomes" id="UP000198878">
    <property type="component" value="Unassembled WGS sequence"/>
</dbReference>
<dbReference type="InterPro" id="IPR001867">
    <property type="entry name" value="OmpR/PhoB-type_DNA-bd"/>
</dbReference>
<dbReference type="PRINTS" id="PR00364">
    <property type="entry name" value="DISEASERSIST"/>
</dbReference>
<dbReference type="PANTHER" id="PTHR35807">
    <property type="entry name" value="TRANSCRIPTIONAL REGULATOR REDD-RELATED"/>
    <property type="match status" value="1"/>
</dbReference>
<proteinExistence type="inferred from homology"/>
<dbReference type="STRING" id="218821.SAMN05421837_11449"/>
<dbReference type="SMART" id="SM00028">
    <property type="entry name" value="TPR"/>
    <property type="match status" value="5"/>
</dbReference>
<dbReference type="AlphaFoldDB" id="A0A1H5RGU2"/>
<keyword evidence="4" id="KW-0804">Transcription</keyword>
<dbReference type="InterPro" id="IPR011990">
    <property type="entry name" value="TPR-like_helical_dom_sf"/>
</dbReference>
<dbReference type="SUPFAM" id="SSF52540">
    <property type="entry name" value="P-loop containing nucleoside triphosphate hydrolases"/>
    <property type="match status" value="1"/>
</dbReference>
<keyword evidence="5" id="KW-0802">TPR repeat</keyword>
<accession>A0A1H5RGU2</accession>
<name>A0A1H5RGU2_9PSEU</name>
<dbReference type="PANTHER" id="PTHR35807:SF1">
    <property type="entry name" value="TRANSCRIPTIONAL REGULATOR REDD"/>
    <property type="match status" value="1"/>
</dbReference>
<evidence type="ECO:0000313" key="8">
    <source>
        <dbReference type="EMBL" id="SEF37489.1"/>
    </source>
</evidence>
<evidence type="ECO:0000256" key="5">
    <source>
        <dbReference type="PROSITE-ProRule" id="PRU00339"/>
    </source>
</evidence>
<dbReference type="SMART" id="SM01043">
    <property type="entry name" value="BTAD"/>
    <property type="match status" value="1"/>
</dbReference>
<sequence length="932" mass="101331">MLVKALCLVSVVPVDQPAEPALLWGGVRWVLRLLGEVSADGDSGGLDLGAAKQRCVLAALAVDANRPVPLDRLAVRVWGADLPVRARATVHSYISRLRRVLAAADGLTIARRAGGYVLETRSAGDVDLRLFRDLVAQARAEPDDVESARQLTEALALWRGDALSGLPGEWAESERERLGRERLTAEHDLTDIRLRSGHGPDLVPDLASRTAEHPLDERVAGQYLLALSQAGRGAEALEHYGRVRARLVDELGTEPGDALQEIHRQLLADPVPPTPTGSAAVPRQLPAAPASFVGRDSELAQLDATAGVWCVAGAGGIGKTWLALRWAAQHADRFPDGQLFVDLRGFAADDQPMDSAEAIRDFLEALGVEPRRVPVALHSRAALFRSLVAGKRMLLVLDNAVDTDHVAPLLPGGGTCTVLVTSRNRLPGLVARHAARHLSLDVLSAAEARALLTARLGPARVVAEAPAVARMVALCGGLPLALSLVAANASIRPELSLDVLADELDERGPAALADDDPGASLPAVLSWSYRSFTQADVTAFALLGIAPGPDLGVPAVTHLIGFPVDAVLARLTRASLVVEHAPRRYRMHDVVRRHAADLARELPDQVRDTALRRLVDFYLHTARKADLQLNPLRPGIAFDPVEVDVPILPDALAWFDAEHANLMAAQRAAAQRGWHRATWQFAWVLTAYQQRRGHVHERLAAWLTGLAAAEHLDDPEIAGRTHRLLGRAYTNLQRHDEAVDHLNRAADLAEQHGDRTNQARAHYELARVWEQLQGDAKALTHAKHALRLHRAVGDTVWVARSLNQVGWYSARLGDHETARAHCEAALALHRANADPEAEAHTLDSLGYIAHQAGQPRTAAEHYEEALHLFRRLGETYQEASTLESLGHSYLATGQVAEARIAWQEALARYELQGRHDEEKRIRERLAAQKDVS</sequence>
<dbReference type="InterPro" id="IPR005158">
    <property type="entry name" value="BTAD"/>
</dbReference>
<comment type="similarity">
    <text evidence="1">Belongs to the AfsR/DnrI/RedD regulatory family.</text>
</comment>
<dbReference type="Pfam" id="PF13181">
    <property type="entry name" value="TPR_8"/>
    <property type="match status" value="1"/>
</dbReference>
<keyword evidence="2" id="KW-0805">Transcription regulation</keyword>
<dbReference type="InterPro" id="IPR036388">
    <property type="entry name" value="WH-like_DNA-bd_sf"/>
</dbReference>
<evidence type="ECO:0000256" key="2">
    <source>
        <dbReference type="ARBA" id="ARBA00023015"/>
    </source>
</evidence>
<dbReference type="Gene3D" id="3.40.50.300">
    <property type="entry name" value="P-loop containing nucleotide triphosphate hydrolases"/>
    <property type="match status" value="1"/>
</dbReference>
<dbReference type="EMBL" id="FNUJ01000014">
    <property type="protein sequence ID" value="SEF37489.1"/>
    <property type="molecule type" value="Genomic_DNA"/>
</dbReference>
<feature type="domain" description="OmpR/PhoB-type" evidence="7">
    <location>
        <begin position="19"/>
        <end position="120"/>
    </location>
</feature>
<gene>
    <name evidence="8" type="ORF">SAMN05421837_11449</name>
</gene>
<dbReference type="PROSITE" id="PS51755">
    <property type="entry name" value="OMPR_PHOB"/>
    <property type="match status" value="1"/>
</dbReference>
<dbReference type="SMART" id="SM00862">
    <property type="entry name" value="Trans_reg_C"/>
    <property type="match status" value="1"/>
</dbReference>
<keyword evidence="3 6" id="KW-0238">DNA-binding</keyword>
<protein>
    <submittedName>
        <fullName evidence="8">DNA-binding transcriptional activator of the SARP family</fullName>
    </submittedName>
</protein>
<dbReference type="Pfam" id="PF03704">
    <property type="entry name" value="BTAD"/>
    <property type="match status" value="1"/>
</dbReference>
<evidence type="ECO:0000313" key="9">
    <source>
        <dbReference type="Proteomes" id="UP000198878"/>
    </source>
</evidence>
<dbReference type="GO" id="GO:0043531">
    <property type="term" value="F:ADP binding"/>
    <property type="evidence" value="ECO:0007669"/>
    <property type="project" value="InterPro"/>
</dbReference>